<evidence type="ECO:0000256" key="4">
    <source>
        <dbReference type="ARBA" id="ARBA00022801"/>
    </source>
</evidence>
<keyword evidence="3 6" id="KW-0227">DNA damage</keyword>
<name>A0ABP7U4C0_9SPHN</name>
<evidence type="ECO:0000256" key="2">
    <source>
        <dbReference type="ARBA" id="ARBA00022759"/>
    </source>
</evidence>
<protein>
    <recommendedName>
        <fullName evidence="6">Very short patch repair endonuclease</fullName>
        <ecNumber evidence="6">3.1.-.-</ecNumber>
    </recommendedName>
</protein>
<dbReference type="CDD" id="cd00221">
    <property type="entry name" value="Vsr"/>
    <property type="match status" value="1"/>
</dbReference>
<proteinExistence type="inferred from homology"/>
<dbReference type="GO" id="GO:0004519">
    <property type="term" value="F:endonuclease activity"/>
    <property type="evidence" value="ECO:0007669"/>
    <property type="project" value="UniProtKB-KW"/>
</dbReference>
<dbReference type="EC" id="3.1.-.-" evidence="6"/>
<comment type="similarity">
    <text evidence="6">Belongs to the vsr family.</text>
</comment>
<dbReference type="Gene3D" id="3.40.960.10">
    <property type="entry name" value="VSR Endonuclease"/>
    <property type="match status" value="1"/>
</dbReference>
<organism evidence="8 9">
    <name type="scientific">Sphingomonas rosea</name>
    <dbReference type="NCBI Taxonomy" id="335605"/>
    <lineage>
        <taxon>Bacteria</taxon>
        <taxon>Pseudomonadati</taxon>
        <taxon>Pseudomonadota</taxon>
        <taxon>Alphaproteobacteria</taxon>
        <taxon>Sphingomonadales</taxon>
        <taxon>Sphingomonadaceae</taxon>
        <taxon>Sphingomonas</taxon>
    </lineage>
</organism>
<keyword evidence="4 6" id="KW-0378">Hydrolase</keyword>
<feature type="region of interest" description="Disordered" evidence="7">
    <location>
        <begin position="1"/>
        <end position="22"/>
    </location>
</feature>
<keyword evidence="9" id="KW-1185">Reference proteome</keyword>
<evidence type="ECO:0000256" key="3">
    <source>
        <dbReference type="ARBA" id="ARBA00022763"/>
    </source>
</evidence>
<evidence type="ECO:0000256" key="7">
    <source>
        <dbReference type="SAM" id="MobiDB-lite"/>
    </source>
</evidence>
<dbReference type="SUPFAM" id="SSF52980">
    <property type="entry name" value="Restriction endonuclease-like"/>
    <property type="match status" value="1"/>
</dbReference>
<keyword evidence="1 6" id="KW-0540">Nuclease</keyword>
<dbReference type="NCBIfam" id="TIGR00632">
    <property type="entry name" value="vsr"/>
    <property type="match status" value="1"/>
</dbReference>
<keyword evidence="5 6" id="KW-0234">DNA repair</keyword>
<dbReference type="Pfam" id="PF03852">
    <property type="entry name" value="Vsr"/>
    <property type="match status" value="1"/>
</dbReference>
<evidence type="ECO:0000313" key="9">
    <source>
        <dbReference type="Proteomes" id="UP001424459"/>
    </source>
</evidence>
<feature type="compositionally biased region" description="Basic and acidic residues" evidence="7">
    <location>
        <begin position="1"/>
        <end position="10"/>
    </location>
</feature>
<sequence length="138" mass="16398">MDRLTPERRSRLMSRVPQKNTSPELRVRRAAHALGLRFRIHRRNLPGTPDLVFPKYKVAIFVHGCFWHRHPGCPKASVPKTRQEFWEAKFARNVERDRHVDAQLSARGWRVCKLWECETKDEQTLRERLVRIFGLGVF</sequence>
<dbReference type="PIRSF" id="PIRSF018267">
    <property type="entry name" value="VSR_endonuc"/>
    <property type="match status" value="1"/>
</dbReference>
<comment type="caution">
    <text evidence="8">The sequence shown here is derived from an EMBL/GenBank/DDBJ whole genome shotgun (WGS) entry which is preliminary data.</text>
</comment>
<accession>A0ABP7U4C0</accession>
<dbReference type="InterPro" id="IPR011335">
    <property type="entry name" value="Restrct_endonuc-II-like"/>
</dbReference>
<evidence type="ECO:0000256" key="1">
    <source>
        <dbReference type="ARBA" id="ARBA00022722"/>
    </source>
</evidence>
<dbReference type="Proteomes" id="UP001424459">
    <property type="component" value="Unassembled WGS sequence"/>
</dbReference>
<comment type="function">
    <text evidence="6">May nick specific sequences that contain T:G mispairs resulting from m5C-deamination.</text>
</comment>
<dbReference type="RefSeq" id="WP_344696432.1">
    <property type="nucleotide sequence ID" value="NZ_BAABBR010000001.1"/>
</dbReference>
<evidence type="ECO:0000313" key="8">
    <source>
        <dbReference type="EMBL" id="GAA4035704.1"/>
    </source>
</evidence>
<dbReference type="EMBL" id="BAABBR010000001">
    <property type="protein sequence ID" value="GAA4035704.1"/>
    <property type="molecule type" value="Genomic_DNA"/>
</dbReference>
<evidence type="ECO:0000256" key="6">
    <source>
        <dbReference type="PIRNR" id="PIRNR018267"/>
    </source>
</evidence>
<evidence type="ECO:0000256" key="5">
    <source>
        <dbReference type="ARBA" id="ARBA00023204"/>
    </source>
</evidence>
<keyword evidence="2 6" id="KW-0255">Endonuclease</keyword>
<reference evidence="9" key="1">
    <citation type="journal article" date="2019" name="Int. J. Syst. Evol. Microbiol.">
        <title>The Global Catalogue of Microorganisms (GCM) 10K type strain sequencing project: providing services to taxonomists for standard genome sequencing and annotation.</title>
        <authorList>
            <consortium name="The Broad Institute Genomics Platform"/>
            <consortium name="The Broad Institute Genome Sequencing Center for Infectious Disease"/>
            <person name="Wu L."/>
            <person name="Ma J."/>
        </authorList>
    </citation>
    <scope>NUCLEOTIDE SEQUENCE [LARGE SCALE GENOMIC DNA]</scope>
    <source>
        <strain evidence="9">JCM 17564</strain>
    </source>
</reference>
<gene>
    <name evidence="8" type="primary">vsr</name>
    <name evidence="8" type="ORF">GCM10022281_15160</name>
</gene>
<dbReference type="InterPro" id="IPR004603">
    <property type="entry name" value="DNA_mismatch_endonuc_vsr"/>
</dbReference>